<dbReference type="InterPro" id="IPR000795">
    <property type="entry name" value="T_Tr_GTP-bd_dom"/>
</dbReference>
<dbReference type="InterPro" id="IPR027417">
    <property type="entry name" value="P-loop_NTPase"/>
</dbReference>
<dbReference type="Pfam" id="PF00679">
    <property type="entry name" value="EFG_C"/>
    <property type="match status" value="1"/>
</dbReference>
<evidence type="ECO:0000313" key="6">
    <source>
        <dbReference type="EMBL" id="SEW33526.1"/>
    </source>
</evidence>
<dbReference type="Gene3D" id="3.30.70.240">
    <property type="match status" value="1"/>
</dbReference>
<dbReference type="STRING" id="99656.SAMN05421659_110126"/>
<protein>
    <submittedName>
        <fullName evidence="6">Small GTP-binding protein domain-containing protein</fullName>
    </submittedName>
</protein>
<sequence>MKHLNIGILAHVDAGKTTLSEGMLFRSGSIKKMGRVDNKDAFLDTFELERARGITIFSKQAELEYGEVSITLLDTPGHVDFSAEMERTLQVLDYAVLVVSGADGVQGHTRTLWHLLEKYDIPVFVFVNKMDQNGTDKEMLMHDLQKRLNNSCINFMADKNGSTSESFYENIALCDENLLGRFLENGKIEDDDITRMISARKIFPCYFGAALRLDGVDELLAGIEKYSCQKLMLEEFGARVFKIVRDEQGNRLTYMKITGGSLKVKSQLSNLKNFQNADVENVWEEKVNQIRIYSGEKFTAVNEVGKGYICAVTGLSQTFPGQGFGIEEDFDQPFIRPMLTYKIELPSGCDPAVMLPKLRLLEEEEPELHIVWDEKLQEIQTQIMGEIQIEILKSLILERFGLEVGFGKGNILYRETIANEVEGVGHFEPLRHYAEVHLNMKPGESESGLVFESDCSEDILDRNWQRLILSHLREKDHAGVLTGAPVTDMKITLVSGRAHQKHTEGGDFRQAVYRAVRHGLMQAESVLLEPYYEFLLEVPENTIGRAMNDIEKMKGTFELAGTKDGMTMLSGSVPVVNMRGYHTEVVAYTKGFGRLFCSYKGYGVCHNALEVISASEYDPDRDTENPSGSVFCANGSGFTVSWETVKDYMHLPFVLKENVKEEQEEKEDVRTHRSVMDEWIDDEEIDAIMKQTFYANSSEKTGVRRRTVVRRKIQDYSDEHVGSSVYKRLAVSKEKYLLVDGYNIIFAWDELKELAKVGIDAARGRLLDIMSNYQGVRNCTLIVVFDAYKIKGHETEVVQYNNISIVYTKQDETADQYIERFAYENEEKYSITVATSDGLEQMIIRGIGCRIISARELETEIIDINQKIIHDFRAGQEQHRNLIADAVPKEMKEGNRGNNK</sequence>
<dbReference type="InterPro" id="IPR020568">
    <property type="entry name" value="Ribosomal_Su5_D2-typ_SF"/>
</dbReference>
<dbReference type="InterPro" id="IPR031157">
    <property type="entry name" value="G_TR_CS"/>
</dbReference>
<evidence type="ECO:0000313" key="7">
    <source>
        <dbReference type="Proteomes" id="UP000199701"/>
    </source>
</evidence>
<keyword evidence="2" id="KW-0648">Protein biosynthesis</keyword>
<evidence type="ECO:0000256" key="3">
    <source>
        <dbReference type="ARBA" id="ARBA00023134"/>
    </source>
</evidence>
<dbReference type="SUPFAM" id="SSF50447">
    <property type="entry name" value="Translation proteins"/>
    <property type="match status" value="1"/>
</dbReference>
<dbReference type="EMBL" id="FOJI01000010">
    <property type="protein sequence ID" value="SEW33526.1"/>
    <property type="molecule type" value="Genomic_DNA"/>
</dbReference>
<gene>
    <name evidence="6" type="ORF">SAMN05421659_110126</name>
</gene>
<dbReference type="PANTHER" id="PTHR43261">
    <property type="entry name" value="TRANSLATION ELONGATION FACTOR G-RELATED"/>
    <property type="match status" value="1"/>
</dbReference>
<dbReference type="PROSITE" id="PS51722">
    <property type="entry name" value="G_TR_2"/>
    <property type="match status" value="1"/>
</dbReference>
<keyword evidence="3" id="KW-0342">GTP-binding</keyword>
<dbReference type="Gene3D" id="2.40.30.10">
    <property type="entry name" value="Translation factors"/>
    <property type="match status" value="1"/>
</dbReference>
<dbReference type="InterPro" id="IPR035647">
    <property type="entry name" value="EFG_III/V"/>
</dbReference>
<evidence type="ECO:0000259" key="5">
    <source>
        <dbReference type="PROSITE" id="PS51722"/>
    </source>
</evidence>
<dbReference type="GO" id="GO:0003924">
    <property type="term" value="F:GTPase activity"/>
    <property type="evidence" value="ECO:0007669"/>
    <property type="project" value="InterPro"/>
</dbReference>
<dbReference type="InterPro" id="IPR014721">
    <property type="entry name" value="Ribsml_uS5_D2-typ_fold_subgr"/>
</dbReference>
<organism evidence="6 7">
    <name type="scientific">[Clostridium] fimetarium</name>
    <dbReference type="NCBI Taxonomy" id="99656"/>
    <lineage>
        <taxon>Bacteria</taxon>
        <taxon>Bacillati</taxon>
        <taxon>Bacillota</taxon>
        <taxon>Clostridia</taxon>
        <taxon>Lachnospirales</taxon>
        <taxon>Lachnospiraceae</taxon>
    </lineage>
</organism>
<feature type="domain" description="Tr-type G" evidence="5">
    <location>
        <begin position="1"/>
        <end position="232"/>
    </location>
</feature>
<dbReference type="PRINTS" id="PR00315">
    <property type="entry name" value="ELONGATNFCT"/>
</dbReference>
<dbReference type="InterPro" id="IPR005517">
    <property type="entry name" value="Transl_elong_EFG/EF2_IV"/>
</dbReference>
<dbReference type="Gene3D" id="3.30.70.870">
    <property type="entry name" value="Elongation Factor G (Translational Gtpase), domain 3"/>
    <property type="match status" value="1"/>
</dbReference>
<dbReference type="Gene3D" id="3.30.230.10">
    <property type="match status" value="1"/>
</dbReference>
<dbReference type="InterPro" id="IPR005225">
    <property type="entry name" value="Small_GTP-bd"/>
</dbReference>
<dbReference type="PROSITE" id="PS00301">
    <property type="entry name" value="G_TR_1"/>
    <property type="match status" value="1"/>
</dbReference>
<accession>A0A1I0QZT0</accession>
<dbReference type="Pfam" id="PF03764">
    <property type="entry name" value="EFG_IV"/>
    <property type="match status" value="1"/>
</dbReference>
<dbReference type="InterPro" id="IPR000640">
    <property type="entry name" value="EFG_V-like"/>
</dbReference>
<proteinExistence type="predicted"/>
<dbReference type="CDD" id="cd03711">
    <property type="entry name" value="Tet_C"/>
    <property type="match status" value="1"/>
</dbReference>
<dbReference type="PRINTS" id="PR01037">
    <property type="entry name" value="TCRTETOQM"/>
</dbReference>
<evidence type="ECO:0000256" key="2">
    <source>
        <dbReference type="ARBA" id="ARBA00022917"/>
    </source>
</evidence>
<dbReference type="GO" id="GO:0006412">
    <property type="term" value="P:translation"/>
    <property type="evidence" value="ECO:0007669"/>
    <property type="project" value="UniProtKB-KW"/>
</dbReference>
<dbReference type="SUPFAM" id="SSF54211">
    <property type="entry name" value="Ribosomal protein S5 domain 2-like"/>
    <property type="match status" value="1"/>
</dbReference>
<dbReference type="AlphaFoldDB" id="A0A1I0QZT0"/>
<reference evidence="6 7" key="1">
    <citation type="submission" date="2016-10" db="EMBL/GenBank/DDBJ databases">
        <authorList>
            <person name="de Groot N.N."/>
        </authorList>
    </citation>
    <scope>NUCLEOTIDE SEQUENCE [LARGE SCALE GENOMIC DNA]</scope>
    <source>
        <strain evidence="6 7">DSM 9179</strain>
    </source>
</reference>
<evidence type="ECO:0000256" key="4">
    <source>
        <dbReference type="ARBA" id="ARBA00023251"/>
    </source>
</evidence>
<dbReference type="Proteomes" id="UP000199701">
    <property type="component" value="Unassembled WGS sequence"/>
</dbReference>
<dbReference type="InterPro" id="IPR035650">
    <property type="entry name" value="Tet_C"/>
</dbReference>
<dbReference type="InterPro" id="IPR010298">
    <property type="entry name" value="YacP-like"/>
</dbReference>
<dbReference type="SMART" id="SM00889">
    <property type="entry name" value="EFG_IV"/>
    <property type="match status" value="1"/>
</dbReference>
<dbReference type="GO" id="GO:0032790">
    <property type="term" value="P:ribosome disassembly"/>
    <property type="evidence" value="ECO:0007669"/>
    <property type="project" value="TreeGrafter"/>
</dbReference>
<dbReference type="Pfam" id="PF05991">
    <property type="entry name" value="NYN_YacP"/>
    <property type="match status" value="1"/>
</dbReference>
<dbReference type="CDD" id="cd10912">
    <property type="entry name" value="PIN_YacP-like"/>
    <property type="match status" value="1"/>
</dbReference>
<dbReference type="RefSeq" id="WP_092454886.1">
    <property type="nucleotide sequence ID" value="NZ_FOJI01000010.1"/>
</dbReference>
<dbReference type="SUPFAM" id="SSF54980">
    <property type="entry name" value="EF-G C-terminal domain-like"/>
    <property type="match status" value="2"/>
</dbReference>
<dbReference type="GO" id="GO:0046677">
    <property type="term" value="P:response to antibiotic"/>
    <property type="evidence" value="ECO:0007669"/>
    <property type="project" value="UniProtKB-KW"/>
</dbReference>
<dbReference type="PANTHER" id="PTHR43261:SF1">
    <property type="entry name" value="RIBOSOME-RELEASING FACTOR 2, MITOCHONDRIAL"/>
    <property type="match status" value="1"/>
</dbReference>
<dbReference type="InterPro" id="IPR009000">
    <property type="entry name" value="Transl_B-barrel_sf"/>
</dbReference>
<dbReference type="NCBIfam" id="TIGR00231">
    <property type="entry name" value="small_GTP"/>
    <property type="match status" value="1"/>
</dbReference>
<dbReference type="Gene3D" id="3.40.50.300">
    <property type="entry name" value="P-loop containing nucleotide triphosphate hydrolases"/>
    <property type="match status" value="1"/>
</dbReference>
<dbReference type="Pfam" id="PF00009">
    <property type="entry name" value="GTP_EFTU"/>
    <property type="match status" value="1"/>
</dbReference>
<keyword evidence="1" id="KW-0547">Nucleotide-binding</keyword>
<keyword evidence="4" id="KW-0046">Antibiotic resistance</keyword>
<keyword evidence="7" id="KW-1185">Reference proteome</keyword>
<dbReference type="GO" id="GO:0005525">
    <property type="term" value="F:GTP binding"/>
    <property type="evidence" value="ECO:0007669"/>
    <property type="project" value="UniProtKB-KW"/>
</dbReference>
<name>A0A1I0QZT0_9FIRM</name>
<dbReference type="SUPFAM" id="SSF52540">
    <property type="entry name" value="P-loop containing nucleoside triphosphate hydrolases"/>
    <property type="match status" value="1"/>
</dbReference>
<dbReference type="OrthoDB" id="9801472at2"/>
<dbReference type="SMART" id="SM00838">
    <property type="entry name" value="EFG_C"/>
    <property type="match status" value="1"/>
</dbReference>
<evidence type="ECO:0000256" key="1">
    <source>
        <dbReference type="ARBA" id="ARBA00022741"/>
    </source>
</evidence>